<protein>
    <submittedName>
        <fullName evidence="3">Uncharacterized protein</fullName>
    </submittedName>
</protein>
<feature type="compositionally biased region" description="Polar residues" evidence="2">
    <location>
        <begin position="949"/>
        <end position="960"/>
    </location>
</feature>
<feature type="compositionally biased region" description="Polar residues" evidence="2">
    <location>
        <begin position="1038"/>
        <end position="1055"/>
    </location>
</feature>
<dbReference type="STRING" id="1088818.A0A2I0AK35"/>
<proteinExistence type="inferred from homology"/>
<evidence type="ECO:0000313" key="4">
    <source>
        <dbReference type="Proteomes" id="UP000236161"/>
    </source>
</evidence>
<evidence type="ECO:0000313" key="3">
    <source>
        <dbReference type="EMBL" id="PKA55923.1"/>
    </source>
</evidence>
<feature type="compositionally biased region" description="Basic and acidic residues" evidence="2">
    <location>
        <begin position="637"/>
        <end position="646"/>
    </location>
</feature>
<feature type="region of interest" description="Disordered" evidence="2">
    <location>
        <begin position="1521"/>
        <end position="1541"/>
    </location>
</feature>
<organism evidence="3 4">
    <name type="scientific">Apostasia shenzhenica</name>
    <dbReference type="NCBI Taxonomy" id="1088818"/>
    <lineage>
        <taxon>Eukaryota</taxon>
        <taxon>Viridiplantae</taxon>
        <taxon>Streptophyta</taxon>
        <taxon>Embryophyta</taxon>
        <taxon>Tracheophyta</taxon>
        <taxon>Spermatophyta</taxon>
        <taxon>Magnoliopsida</taxon>
        <taxon>Liliopsida</taxon>
        <taxon>Asparagales</taxon>
        <taxon>Orchidaceae</taxon>
        <taxon>Apostasioideae</taxon>
        <taxon>Apostasia</taxon>
    </lineage>
</organism>
<keyword evidence="4" id="KW-1185">Reference proteome</keyword>
<evidence type="ECO:0000256" key="1">
    <source>
        <dbReference type="ARBA" id="ARBA00005536"/>
    </source>
</evidence>
<name>A0A2I0AK35_9ASPA</name>
<feature type="compositionally biased region" description="Basic and acidic residues" evidence="2">
    <location>
        <begin position="447"/>
        <end position="464"/>
    </location>
</feature>
<sequence>MAPASRTGHEEYSSDSKEEQQLEIYLPSNSLVKSPYFAEILAAQFLVASSYRHFLFLMAKWTSCITSSGEDCKFSSFFLGNEIGDSLGKSSEAQGAIGLSNLKEEKIQFLYPSEIENQKPRPSTIQQCAMSPSPFPCKPGLWGGPQKPSSSALVRSPAQKSTSSPPSNPTNKQGGGSHGSTLCTRNSQVGSLVTPGWSCSARITLCSETIDGTGKQTDAVGMADVSPALDLLRQSFKLSSTSSSQSNFLETPNPHLSSPPLLSCPIDLKEAVCSLIFASPRCADIPELMDVRKHFVAKYGKEFVTSALELRPECGVSRMVVEKLSAKAPDIETKVKILAAVAKEHNVNWDSKALEEQLQKPNEDLLNGPNSFSSSSKMLIDSVNVKLSPDASQESAAKNLKTNIGSEPTGSNSSSHASIRAPSPLAPPTQHSSVSEIKTGSGSKDSFPVKEESALNRSKWKMEFEDAASAAQVAAESAERASMAARAAAELASRGNISRQNSNESTRSSIRRSRNERPDRVISSNSTNPVSVDCDQLKGLQETKEQVNKLQRDEVVEGSSHSSKNSEDHIEFSSRGDAPMEQKFRVQESFSWTAPIEQNTKIEEQFGKEDIESKYDRSAFTTSAGTSSDDTFLVQTDRGDNLDHNSPKISAGDVLSRHSSDERHTSSHYFAAVFDEYGSESNDEEENFLNSSWKKQDQVSSFASTSNVANSNFFNNSHQEMDDVTLEKAASNFVDSLPVTFDDSDGESEDDTSGSQQNETIQHQPLSSLDAVQHQPLSSLEAQSLTESEIEKKIEVTSSFLGTKSSEMSDEVAKGVEQGLNFGKLTGGFRNRGYILPPYSSSSVIDSSSVTDTSDNKTTLAPLDKSSTSFENAGKERYVEKSSLSDPLPNSRISSISVDPVSGKTSEEYLKGSSHHKTSGEDAVGFGAKLKKYELNNSGTVLTPIEQGQYDSHGSSNPDNSDLDKTSRISELDQKIYELKKRAKAYKESIPRTSNTDVDSAGNAMKRDSKLNANTKTNTKLSRRTRDSPPQAKKADILSSSGSSNIQPETFQGNPTVALLPESLDQSTTKSKEKQRSANQNSSAEKSSTQTESKKASSGHGSGQEASNSSKGNQKPSESGSGGILPDSYLKNTSHVHPKLPDYDTLAAHFQPTYWIGSIRNRFETGPVITNSVQNWLNRTGSDRFWGVEPDRFWPPEPINQFVANETWIRITFRNSIIFLHSVRTLTKLQNRILIYLHNMILRQVKILAPALAHQLNLQVSLTSFKRNVVRSNLGHEDSTNHRPRRSRIILRNPGHEGTSCGLLQRQVSGARSPSIALPPGNQGEATHANGYKVPLNTSVNRLTPLRVAVSRNSLSFGVSWDPHILRQYLLVLSLRPGKMVARMRKTNSAARSIHVGEPCVRASDDEASTSTFRRRARSASSSRGTRVSKLQGMLANLTDMVIGLTAQQAVILRQTQPICAVLPLPPVAAVLVPRPSVPAAPVPPPPVAAIPEVIPLPQAALAPLLPIPAVAEIPAPAPQAAPLSLQSSGSSRPPIRPFRF</sequence>
<feature type="compositionally biased region" description="Polar residues" evidence="2">
    <location>
        <begin position="1104"/>
        <end position="1119"/>
    </location>
</feature>
<feature type="compositionally biased region" description="Basic and acidic residues" evidence="2">
    <location>
        <begin position="564"/>
        <end position="586"/>
    </location>
</feature>
<feature type="compositionally biased region" description="Basic and acidic residues" evidence="2">
    <location>
        <begin position="655"/>
        <end position="664"/>
    </location>
</feature>
<feature type="region of interest" description="Disordered" evidence="2">
    <location>
        <begin position="844"/>
        <end position="922"/>
    </location>
</feature>
<dbReference type="OrthoDB" id="29853at2759"/>
<comment type="similarity">
    <text evidence="1">Belongs to the IST1 family.</text>
</comment>
<feature type="compositionally biased region" description="Low complexity" evidence="2">
    <location>
        <begin position="467"/>
        <end position="494"/>
    </location>
</feature>
<dbReference type="PANTHER" id="PTHR12161:SF13">
    <property type="entry name" value="REGULATOR OF VPS4 ACTIVITY IN THE MVB PATHWAY PROTEIN"/>
    <property type="match status" value="1"/>
</dbReference>
<dbReference type="Pfam" id="PF03398">
    <property type="entry name" value="Ist1"/>
    <property type="match status" value="1"/>
</dbReference>
<dbReference type="Proteomes" id="UP000236161">
    <property type="component" value="Unassembled WGS sequence"/>
</dbReference>
<feature type="region of interest" description="Disordered" evidence="2">
    <location>
        <begin position="139"/>
        <end position="183"/>
    </location>
</feature>
<feature type="compositionally biased region" description="Polar residues" evidence="2">
    <location>
        <begin position="495"/>
        <end position="508"/>
    </location>
</feature>
<dbReference type="Gene3D" id="1.20.1260.60">
    <property type="entry name" value="Vacuolar protein sorting-associated protein Ist1"/>
    <property type="match status" value="1"/>
</dbReference>
<feature type="region of interest" description="Disordered" evidence="2">
    <location>
        <begin position="737"/>
        <end position="760"/>
    </location>
</feature>
<feature type="region of interest" description="Disordered" evidence="2">
    <location>
        <begin position="944"/>
        <end position="969"/>
    </location>
</feature>
<dbReference type="EMBL" id="KZ451976">
    <property type="protein sequence ID" value="PKA55923.1"/>
    <property type="molecule type" value="Genomic_DNA"/>
</dbReference>
<evidence type="ECO:0000256" key="2">
    <source>
        <dbReference type="SAM" id="MobiDB-lite"/>
    </source>
</evidence>
<feature type="compositionally biased region" description="Basic and acidic residues" evidence="2">
    <location>
        <begin position="541"/>
        <end position="555"/>
    </location>
</feature>
<feature type="compositionally biased region" description="Acidic residues" evidence="2">
    <location>
        <begin position="742"/>
        <end position="752"/>
    </location>
</feature>
<dbReference type="GO" id="GO:0015031">
    <property type="term" value="P:protein transport"/>
    <property type="evidence" value="ECO:0007669"/>
    <property type="project" value="InterPro"/>
</dbReference>
<dbReference type="InterPro" id="IPR005061">
    <property type="entry name" value="Ist1"/>
</dbReference>
<feature type="compositionally biased region" description="Low complexity" evidence="2">
    <location>
        <begin position="161"/>
        <end position="171"/>
    </location>
</feature>
<reference evidence="3 4" key="1">
    <citation type="journal article" date="2017" name="Nature">
        <title>The Apostasia genome and the evolution of orchids.</title>
        <authorList>
            <person name="Zhang G.Q."/>
            <person name="Liu K.W."/>
            <person name="Li Z."/>
            <person name="Lohaus R."/>
            <person name="Hsiao Y.Y."/>
            <person name="Niu S.C."/>
            <person name="Wang J.Y."/>
            <person name="Lin Y.C."/>
            <person name="Xu Q."/>
            <person name="Chen L.J."/>
            <person name="Yoshida K."/>
            <person name="Fujiwara S."/>
            <person name="Wang Z.W."/>
            <person name="Zhang Y.Q."/>
            <person name="Mitsuda N."/>
            <person name="Wang M."/>
            <person name="Liu G.H."/>
            <person name="Pecoraro L."/>
            <person name="Huang H.X."/>
            <person name="Xiao X.J."/>
            <person name="Lin M."/>
            <person name="Wu X.Y."/>
            <person name="Wu W.L."/>
            <person name="Chen Y.Y."/>
            <person name="Chang S.B."/>
            <person name="Sakamoto S."/>
            <person name="Ohme-Takagi M."/>
            <person name="Yagi M."/>
            <person name="Zeng S.J."/>
            <person name="Shen C.Y."/>
            <person name="Yeh C.M."/>
            <person name="Luo Y.B."/>
            <person name="Tsai W.C."/>
            <person name="Van de Peer Y."/>
            <person name="Liu Z.J."/>
        </authorList>
    </citation>
    <scope>NUCLEOTIDE SEQUENCE [LARGE SCALE GENOMIC DNA]</scope>
    <source>
        <strain evidence="4">cv. Shenzhen</strain>
        <tissue evidence="3">Stem</tissue>
    </source>
</reference>
<dbReference type="PANTHER" id="PTHR12161">
    <property type="entry name" value="IST1 FAMILY MEMBER"/>
    <property type="match status" value="1"/>
</dbReference>
<feature type="region of interest" description="Disordered" evidence="2">
    <location>
        <begin position="402"/>
        <end position="588"/>
    </location>
</feature>
<feature type="compositionally biased region" description="Polar residues" evidence="2">
    <location>
        <begin position="619"/>
        <end position="634"/>
    </location>
</feature>
<accession>A0A2I0AK35</accession>
<feature type="compositionally biased region" description="Polar residues" evidence="2">
    <location>
        <begin position="429"/>
        <end position="444"/>
    </location>
</feature>
<feature type="region of interest" description="Disordered" evidence="2">
    <location>
        <begin position="619"/>
        <end position="664"/>
    </location>
</feature>
<dbReference type="InterPro" id="IPR042277">
    <property type="entry name" value="IST1-like"/>
</dbReference>
<feature type="compositionally biased region" description="Low complexity" evidence="2">
    <location>
        <begin position="844"/>
        <end position="853"/>
    </location>
</feature>
<feature type="compositionally biased region" description="Polar residues" evidence="2">
    <location>
        <begin position="1077"/>
        <end position="1091"/>
    </location>
</feature>
<gene>
    <name evidence="3" type="ORF">AXF42_Ash014595</name>
</gene>
<feature type="compositionally biased region" description="Polar residues" evidence="2">
    <location>
        <begin position="402"/>
        <end position="417"/>
    </location>
</feature>
<feature type="region of interest" description="Disordered" evidence="2">
    <location>
        <begin position="983"/>
        <end position="1130"/>
    </location>
</feature>
<feature type="compositionally biased region" description="Polar residues" evidence="2">
    <location>
        <begin position="1011"/>
        <end position="1020"/>
    </location>
</feature>